<evidence type="ECO:0000256" key="1">
    <source>
        <dbReference type="SAM" id="MobiDB-lite"/>
    </source>
</evidence>
<protein>
    <submittedName>
        <fullName evidence="2">Uncharacterized protein</fullName>
    </submittedName>
</protein>
<dbReference type="OrthoDB" id="10507527at2759"/>
<keyword evidence="3" id="KW-1185">Reference proteome</keyword>
<reference evidence="3" key="1">
    <citation type="journal article" date="2023" name="Commun. Biol.">
        <title>Genome analysis of Parmales, the sister group of diatoms, reveals the evolutionary specialization of diatoms from phago-mixotrophs to photoautotrophs.</title>
        <authorList>
            <person name="Ban H."/>
            <person name="Sato S."/>
            <person name="Yoshikawa S."/>
            <person name="Yamada K."/>
            <person name="Nakamura Y."/>
            <person name="Ichinomiya M."/>
            <person name="Sato N."/>
            <person name="Blanc-Mathieu R."/>
            <person name="Endo H."/>
            <person name="Kuwata A."/>
            <person name="Ogata H."/>
        </authorList>
    </citation>
    <scope>NUCLEOTIDE SEQUENCE [LARGE SCALE GENOMIC DNA]</scope>
    <source>
        <strain evidence="3">NIES 3700</strain>
    </source>
</reference>
<accession>A0A9W6ZGX6</accession>
<feature type="compositionally biased region" description="Low complexity" evidence="1">
    <location>
        <begin position="30"/>
        <end position="77"/>
    </location>
</feature>
<dbReference type="EMBL" id="BRXW01000401">
    <property type="protein sequence ID" value="GMH51067.1"/>
    <property type="molecule type" value="Genomic_DNA"/>
</dbReference>
<sequence>MPRGTNSRGNSYSTPGGRNTSGGSSYHYFNTNGSYYYSNDNSSTYYNSGSGSATYAGPGGQSTTTTSQSSNAANHSTGSASREPDPPKVVEGYEYHTYAKGDPRRYVYIGRDMSNNGQTRAFLDYGKKAEREQKIRNHDT</sequence>
<feature type="compositionally biased region" description="Basic and acidic residues" evidence="1">
    <location>
        <begin position="82"/>
        <end position="94"/>
    </location>
</feature>
<feature type="compositionally biased region" description="Polar residues" evidence="1">
    <location>
        <begin position="1"/>
        <end position="29"/>
    </location>
</feature>
<feature type="region of interest" description="Disordered" evidence="1">
    <location>
        <begin position="1"/>
        <end position="94"/>
    </location>
</feature>
<evidence type="ECO:0000313" key="2">
    <source>
        <dbReference type="EMBL" id="GMH51067.1"/>
    </source>
</evidence>
<comment type="caution">
    <text evidence="2">The sequence shown here is derived from an EMBL/GenBank/DDBJ whole genome shotgun (WGS) entry which is preliminary data.</text>
</comment>
<evidence type="ECO:0000313" key="3">
    <source>
        <dbReference type="Proteomes" id="UP001165122"/>
    </source>
</evidence>
<dbReference type="Proteomes" id="UP001165122">
    <property type="component" value="Unassembled WGS sequence"/>
</dbReference>
<name>A0A9W6ZGX6_9STRA</name>
<gene>
    <name evidence="2" type="ORF">TrLO_g3554</name>
</gene>
<organism evidence="2 3">
    <name type="scientific">Triparma laevis f. longispina</name>
    <dbReference type="NCBI Taxonomy" id="1714387"/>
    <lineage>
        <taxon>Eukaryota</taxon>
        <taxon>Sar</taxon>
        <taxon>Stramenopiles</taxon>
        <taxon>Ochrophyta</taxon>
        <taxon>Bolidophyceae</taxon>
        <taxon>Parmales</taxon>
        <taxon>Triparmaceae</taxon>
        <taxon>Triparma</taxon>
    </lineage>
</organism>
<proteinExistence type="predicted"/>
<dbReference type="AlphaFoldDB" id="A0A9W6ZGX6"/>